<evidence type="ECO:0000256" key="1">
    <source>
        <dbReference type="SAM" id="Coils"/>
    </source>
</evidence>
<evidence type="ECO:0000256" key="2">
    <source>
        <dbReference type="SAM" id="MobiDB-lite"/>
    </source>
</evidence>
<evidence type="ECO:0000256" key="3">
    <source>
        <dbReference type="SAM" id="Phobius"/>
    </source>
</evidence>
<sequence>MAIDVITGQPRNGKSQRAVKMIFDDIKENNRLEKEGKPRRPIFSDIVGINDPDTVTKLPEVQKPPTDKPIWFGDYKTAPEEVPDGYWCPPPNSIFYFDEAHKLEWVKETSGTLSKNPSTISLNEHGHIGHDIKLLTQFPNYVHTHIRGLVQTHYHVKRVHGASFAWVYKWDDFQLSPRTKAAITDAYETEKFFFKKKYQNAYKSASAHSKFKFKIPAKLIPFIIAIPCILFALWYVGKDSMFAPEAAKDEQVQQELDDVKAQSQAQLEEINNMRFELEELKAKYLPKHIAMLAEHEDVRPAMIIASDTSCVAYNTYGEPLLITDSLCYMMNESPAMIPKSREIKQASTTAPASGTLGSGQENNTTNIEYFDNQKDFVTAS</sequence>
<comment type="caution">
    <text evidence="5">The sequence shown here is derived from an EMBL/GenBank/DDBJ whole genome shotgun (WGS) entry which is preliminary data.</text>
</comment>
<organism evidence="5 6">
    <name type="scientific">Psychrobacter aestuarii</name>
    <dbReference type="NCBI Taxonomy" id="556327"/>
    <lineage>
        <taxon>Bacteria</taxon>
        <taxon>Pseudomonadati</taxon>
        <taxon>Pseudomonadota</taxon>
        <taxon>Gammaproteobacteria</taxon>
        <taxon>Moraxellales</taxon>
        <taxon>Moraxellaceae</taxon>
        <taxon>Psychrobacter</taxon>
    </lineage>
</organism>
<dbReference type="InterPro" id="IPR008900">
    <property type="entry name" value="Zot_N"/>
</dbReference>
<evidence type="ECO:0000313" key="6">
    <source>
        <dbReference type="Proteomes" id="UP001501787"/>
    </source>
</evidence>
<keyword evidence="1" id="KW-0175">Coiled coil</keyword>
<dbReference type="Gene3D" id="3.40.50.300">
    <property type="entry name" value="P-loop containing nucleotide triphosphate hydrolases"/>
    <property type="match status" value="1"/>
</dbReference>
<protein>
    <recommendedName>
        <fullName evidence="4">Zona occludens toxin N-terminal domain-containing protein</fullName>
    </recommendedName>
</protein>
<accession>A0ABN0W4Q6</accession>
<dbReference type="Proteomes" id="UP001501787">
    <property type="component" value="Unassembled WGS sequence"/>
</dbReference>
<proteinExistence type="predicted"/>
<dbReference type="Pfam" id="PF05707">
    <property type="entry name" value="Zot"/>
    <property type="match status" value="1"/>
</dbReference>
<reference evidence="5 6" key="1">
    <citation type="journal article" date="2019" name="Int. J. Syst. Evol. Microbiol.">
        <title>The Global Catalogue of Microorganisms (GCM) 10K type strain sequencing project: providing services to taxonomists for standard genome sequencing and annotation.</title>
        <authorList>
            <consortium name="The Broad Institute Genomics Platform"/>
            <consortium name="The Broad Institute Genome Sequencing Center for Infectious Disease"/>
            <person name="Wu L."/>
            <person name="Ma J."/>
        </authorList>
    </citation>
    <scope>NUCLEOTIDE SEQUENCE [LARGE SCALE GENOMIC DNA]</scope>
    <source>
        <strain evidence="5 6">JCM 16343</strain>
    </source>
</reference>
<dbReference type="EMBL" id="BAAAFR010000013">
    <property type="protein sequence ID" value="GAA0325014.1"/>
    <property type="molecule type" value="Genomic_DNA"/>
</dbReference>
<keyword evidence="6" id="KW-1185">Reference proteome</keyword>
<evidence type="ECO:0000313" key="5">
    <source>
        <dbReference type="EMBL" id="GAA0325014.1"/>
    </source>
</evidence>
<keyword evidence="3" id="KW-0472">Membrane</keyword>
<keyword evidence="3" id="KW-1133">Transmembrane helix</keyword>
<feature type="coiled-coil region" evidence="1">
    <location>
        <begin position="253"/>
        <end position="283"/>
    </location>
</feature>
<feature type="domain" description="Zona occludens toxin N-terminal" evidence="4">
    <location>
        <begin position="3"/>
        <end position="208"/>
    </location>
</feature>
<name>A0ABN0W4Q6_9GAMM</name>
<feature type="region of interest" description="Disordered" evidence="2">
    <location>
        <begin position="343"/>
        <end position="365"/>
    </location>
</feature>
<dbReference type="InterPro" id="IPR027417">
    <property type="entry name" value="P-loop_NTPase"/>
</dbReference>
<evidence type="ECO:0000259" key="4">
    <source>
        <dbReference type="Pfam" id="PF05707"/>
    </source>
</evidence>
<keyword evidence="3" id="KW-0812">Transmembrane</keyword>
<feature type="transmembrane region" description="Helical" evidence="3">
    <location>
        <begin position="219"/>
        <end position="237"/>
    </location>
</feature>
<dbReference type="RefSeq" id="WP_201505706.1">
    <property type="nucleotide sequence ID" value="NZ_BAAAFR010000013.1"/>
</dbReference>
<gene>
    <name evidence="5" type="ORF">GCM10009129_23470</name>
</gene>